<evidence type="ECO:0000259" key="18">
    <source>
        <dbReference type="PROSITE" id="PS50026"/>
    </source>
</evidence>
<evidence type="ECO:0000256" key="2">
    <source>
        <dbReference type="ARBA" id="ARBA00022473"/>
    </source>
</evidence>
<evidence type="ECO:0000313" key="23">
    <source>
        <dbReference type="RefSeq" id="XP_022239635.1"/>
    </source>
</evidence>
<comment type="subcellular location">
    <subcellularLocation>
        <location evidence="1 14">Membrane</location>
        <topology evidence="1 14">Single-pass type I membrane protein</topology>
    </subcellularLocation>
</comment>
<dbReference type="CDD" id="cd00054">
    <property type="entry name" value="EGF_CA"/>
    <property type="match status" value="7"/>
</dbReference>
<evidence type="ECO:0000256" key="13">
    <source>
        <dbReference type="PROSITE-ProRule" id="PRU00377"/>
    </source>
</evidence>
<accession>A0ABM1B1C2</accession>
<comment type="function">
    <text evidence="14">Putative Notch ligand involved in the mediation of Notch signaling.</text>
</comment>
<feature type="disulfide bond" evidence="12">
    <location>
        <begin position="505"/>
        <end position="514"/>
    </location>
</feature>
<dbReference type="Gene3D" id="2.10.25.10">
    <property type="entry name" value="Laminin"/>
    <property type="match status" value="8"/>
</dbReference>
<reference evidence="21 22" key="1">
    <citation type="submission" date="2025-05" db="UniProtKB">
        <authorList>
            <consortium name="RefSeq"/>
        </authorList>
    </citation>
    <scope>IDENTIFICATION</scope>
    <source>
        <tissue evidence="21 22">Muscle</tissue>
    </source>
</reference>
<feature type="domain" description="EGF-like" evidence="18">
    <location>
        <begin position="366"/>
        <end position="402"/>
    </location>
</feature>
<evidence type="ECO:0000256" key="14">
    <source>
        <dbReference type="RuleBase" id="RU280815"/>
    </source>
</evidence>
<protein>
    <recommendedName>
        <fullName evidence="14">Delta-like protein</fullName>
    </recommendedName>
</protein>
<evidence type="ECO:0000313" key="22">
    <source>
        <dbReference type="RefSeq" id="XP_022239634.1"/>
    </source>
</evidence>
<dbReference type="Pfam" id="PF12661">
    <property type="entry name" value="hEGF"/>
    <property type="match status" value="1"/>
</dbReference>
<dbReference type="RefSeq" id="XP_022239636.1">
    <property type="nucleotide sequence ID" value="XM_022383928.1"/>
</dbReference>
<feature type="signal peptide" evidence="17">
    <location>
        <begin position="1"/>
        <end position="24"/>
    </location>
</feature>
<feature type="domain" description="EGF-like" evidence="18">
    <location>
        <begin position="288"/>
        <end position="326"/>
    </location>
</feature>
<dbReference type="PROSITE" id="PS51051">
    <property type="entry name" value="DSL"/>
    <property type="match status" value="1"/>
</dbReference>
<evidence type="ECO:0000313" key="24">
    <source>
        <dbReference type="RefSeq" id="XP_022239636.1"/>
    </source>
</evidence>
<dbReference type="Proteomes" id="UP000694941">
    <property type="component" value="Unplaced"/>
</dbReference>
<dbReference type="GeneID" id="106457872"/>
<dbReference type="Pfam" id="PF01414">
    <property type="entry name" value="DSL"/>
    <property type="match status" value="1"/>
</dbReference>
<evidence type="ECO:0000313" key="21">
    <source>
        <dbReference type="RefSeq" id="XP_013772776.1"/>
    </source>
</evidence>
<feature type="disulfide bond" evidence="12">
    <location>
        <begin position="467"/>
        <end position="476"/>
    </location>
</feature>
<feature type="disulfide bond" evidence="12">
    <location>
        <begin position="316"/>
        <end position="325"/>
    </location>
</feature>
<dbReference type="SUPFAM" id="SSF57184">
    <property type="entry name" value="Growth factor receptor domain"/>
    <property type="match status" value="1"/>
</dbReference>
<organism evidence="20 21">
    <name type="scientific">Limulus polyphemus</name>
    <name type="common">Atlantic horseshoe crab</name>
    <dbReference type="NCBI Taxonomy" id="6850"/>
    <lineage>
        <taxon>Eukaryota</taxon>
        <taxon>Metazoa</taxon>
        <taxon>Ecdysozoa</taxon>
        <taxon>Arthropoda</taxon>
        <taxon>Chelicerata</taxon>
        <taxon>Merostomata</taxon>
        <taxon>Xiphosura</taxon>
        <taxon>Limulidae</taxon>
        <taxon>Limulus</taxon>
    </lineage>
</organism>
<evidence type="ECO:0000256" key="5">
    <source>
        <dbReference type="ARBA" id="ARBA00022729"/>
    </source>
</evidence>
<evidence type="ECO:0000256" key="15">
    <source>
        <dbReference type="SAM" id="MobiDB-lite"/>
    </source>
</evidence>
<evidence type="ECO:0000256" key="8">
    <source>
        <dbReference type="ARBA" id="ARBA00022989"/>
    </source>
</evidence>
<keyword evidence="7" id="KW-0106">Calcium</keyword>
<comment type="caution">
    <text evidence="12">Lacks conserved residue(s) required for the propagation of feature annotation.</text>
</comment>
<keyword evidence="2 14" id="KW-0217">Developmental protein</keyword>
<dbReference type="RefSeq" id="XP_022239635.1">
    <property type="nucleotide sequence ID" value="XM_022383927.1"/>
</dbReference>
<keyword evidence="10 12" id="KW-1015">Disulfide bond</keyword>
<dbReference type="Pfam" id="PF00008">
    <property type="entry name" value="EGF"/>
    <property type="match status" value="6"/>
</dbReference>
<feature type="compositionally biased region" description="Basic and acidic residues" evidence="15">
    <location>
        <begin position="712"/>
        <end position="725"/>
    </location>
</feature>
<evidence type="ECO:0000256" key="3">
    <source>
        <dbReference type="ARBA" id="ARBA00022536"/>
    </source>
</evidence>
<dbReference type="SMART" id="SM00051">
    <property type="entry name" value="DSL"/>
    <property type="match status" value="1"/>
</dbReference>
<dbReference type="PRINTS" id="PR00010">
    <property type="entry name" value="EGFBLOOD"/>
</dbReference>
<keyword evidence="20" id="KW-1185">Reference proteome</keyword>
<feature type="disulfide bond" evidence="12">
    <location>
        <begin position="543"/>
        <end position="552"/>
    </location>
</feature>
<dbReference type="PROSITE" id="PS01186">
    <property type="entry name" value="EGF_2"/>
    <property type="match status" value="7"/>
</dbReference>
<feature type="disulfide bond" evidence="12">
    <location>
        <begin position="354"/>
        <end position="363"/>
    </location>
</feature>
<dbReference type="PROSITE" id="PS00022">
    <property type="entry name" value="EGF_1"/>
    <property type="match status" value="8"/>
</dbReference>
<feature type="chain" id="PRO_5045021979" description="Delta-like protein" evidence="17">
    <location>
        <begin position="25"/>
        <end position="780"/>
    </location>
</feature>
<dbReference type="InterPro" id="IPR001881">
    <property type="entry name" value="EGF-like_Ca-bd_dom"/>
</dbReference>
<name>A0ABM1B1C2_LIMPO</name>
<feature type="compositionally biased region" description="Polar residues" evidence="15">
    <location>
        <begin position="748"/>
        <end position="757"/>
    </location>
</feature>
<evidence type="ECO:0000256" key="16">
    <source>
        <dbReference type="SAM" id="Phobius"/>
    </source>
</evidence>
<feature type="disulfide bond" evidence="12">
    <location>
        <begin position="429"/>
        <end position="438"/>
    </location>
</feature>
<dbReference type="PANTHER" id="PTHR12916">
    <property type="entry name" value="CYTOCHROME C OXIDASE POLYPEPTIDE VIC-2"/>
    <property type="match status" value="1"/>
</dbReference>
<dbReference type="Gene3D" id="2.10.25.140">
    <property type="match status" value="1"/>
</dbReference>
<feature type="region of interest" description="Disordered" evidence="15">
    <location>
        <begin position="712"/>
        <end position="757"/>
    </location>
</feature>
<dbReference type="Gene3D" id="2.60.40.3510">
    <property type="match status" value="1"/>
</dbReference>
<sequence length="780" mass="86162">MGMRARLSRLVTLVLLSTVLQVLGSGVFEFRLVSFSNEYGRDFEGNCCSGYRTSQGLCSSVCRTSFRVCLKHYQTTIDPNPPCTFGEVITPVLGNNSVHLLDKKVPGFNNPVRFSFDFSWPGTFSLIVEAWHENSDREGGKTLVSRLATQRWLDVKSEWTLDTHRTNHTTMSYSYRVHCDDNYYGEACAKVCRPRDDKFGHYSCSSNGDKVCLPGWTGKYCVNAICLPGCHKQNGHCDKPNECSCRYGWEGALCQQCSRYPNCVHGTCSQPWQCNCEEGWGGLLCNQDLNYCTNHKPCKNGGTCTNTGQGSYTCTCPQGITGTNCDIQVDNCAHQPCQNGGKCKPAIKTYKCECPHGFYGPNCETASNTCSTHQCQNGGTCRTGTSGYVCVCPDGFSGDHCEDRSNKCEPNPCFNGSCIQRMDGYECLCSTGYTGEHCDVDINDCAENLCLNGGTCVDNINSFHCSCVPGFMGSLCQTNVDDCLIKPCANGGTCHDLVNDFLCDCQLGFTSKDCSVEINECRSNPCRNGGTCVDRVNEILCLCPYGFYGNMCEKSSHTSGDENSIVQRQSAKFNKNVSVSSPQVVTPTSGVQVSHHISDEVKHTHLSGHQVALIATLSALMPIVTLIAVLLILFCRQQKRREREREEKVMRKQNEQNIINSINNKFFDNKLSNTIERPNQKSLNISNQGQDTSAVLKEQTFMSRTDRLLNKDCSSKSLDTNHDKQFLNSQTTSERKESAQSVAAGINKSDSSSSCPHSTVYVIEDDFQQELSKEVLGTEV</sequence>
<evidence type="ECO:0000256" key="10">
    <source>
        <dbReference type="ARBA" id="ARBA00023157"/>
    </source>
</evidence>
<dbReference type="InterPro" id="IPR018097">
    <property type="entry name" value="EGF_Ca-bd_CS"/>
</dbReference>
<evidence type="ECO:0000313" key="20">
    <source>
        <dbReference type="Proteomes" id="UP000694941"/>
    </source>
</evidence>
<feature type="transmembrane region" description="Helical" evidence="16">
    <location>
        <begin position="611"/>
        <end position="635"/>
    </location>
</feature>
<dbReference type="InterPro" id="IPR013032">
    <property type="entry name" value="EGF-like_CS"/>
</dbReference>
<feature type="domain" description="DSL" evidence="19">
    <location>
        <begin position="177"/>
        <end position="221"/>
    </location>
</feature>
<dbReference type="SMART" id="SM00179">
    <property type="entry name" value="EGF_CA"/>
    <property type="match status" value="7"/>
</dbReference>
<keyword evidence="8 14" id="KW-1133">Transmembrane helix</keyword>
<dbReference type="PROSITE" id="PS50026">
    <property type="entry name" value="EGF_3"/>
    <property type="match status" value="7"/>
</dbReference>
<dbReference type="InterPro" id="IPR000742">
    <property type="entry name" value="EGF"/>
</dbReference>
<evidence type="ECO:0000256" key="1">
    <source>
        <dbReference type="ARBA" id="ARBA00004479"/>
    </source>
</evidence>
<dbReference type="RefSeq" id="XP_013772776.1">
    <property type="nucleotide sequence ID" value="XM_013917322.2"/>
</dbReference>
<keyword evidence="5 14" id="KW-0732">Signal</keyword>
<dbReference type="SMART" id="SM00181">
    <property type="entry name" value="EGF"/>
    <property type="match status" value="10"/>
</dbReference>
<feature type="disulfide bond" evidence="13">
    <location>
        <begin position="192"/>
        <end position="204"/>
    </location>
</feature>
<evidence type="ECO:0000256" key="12">
    <source>
        <dbReference type="PROSITE-ProRule" id="PRU00076"/>
    </source>
</evidence>
<dbReference type="SUPFAM" id="SSF57196">
    <property type="entry name" value="EGF/Laminin"/>
    <property type="match status" value="3"/>
</dbReference>
<dbReference type="Pfam" id="PF21700">
    <property type="entry name" value="EGF_DL_JAG"/>
    <property type="match status" value="1"/>
</dbReference>
<dbReference type="InterPro" id="IPR009030">
    <property type="entry name" value="Growth_fac_rcpt_cys_sf"/>
</dbReference>
<feature type="domain" description="EGF-like" evidence="18">
    <location>
        <begin position="328"/>
        <end position="364"/>
    </location>
</feature>
<keyword evidence="4 14" id="KW-0812">Transmembrane</keyword>
<dbReference type="RefSeq" id="XP_022239637.1">
    <property type="nucleotide sequence ID" value="XM_022383929.1"/>
</dbReference>
<feature type="domain" description="EGF-like" evidence="18">
    <location>
        <begin position="479"/>
        <end position="515"/>
    </location>
</feature>
<gene>
    <name evidence="21 22 23 24 25" type="primary">LOC106457872</name>
</gene>
<feature type="disulfide bond" evidence="12">
    <location>
        <begin position="408"/>
        <end position="418"/>
    </location>
</feature>
<proteinExistence type="predicted"/>
<feature type="domain" description="EGF-like" evidence="18">
    <location>
        <begin position="441"/>
        <end position="477"/>
    </location>
</feature>
<evidence type="ECO:0000256" key="6">
    <source>
        <dbReference type="ARBA" id="ARBA00022737"/>
    </source>
</evidence>
<evidence type="ECO:0000259" key="19">
    <source>
        <dbReference type="PROSITE" id="PS51051"/>
    </source>
</evidence>
<evidence type="ECO:0000256" key="9">
    <source>
        <dbReference type="ARBA" id="ARBA00023136"/>
    </source>
</evidence>
<dbReference type="InterPro" id="IPR011651">
    <property type="entry name" value="Notch_ligand_N"/>
</dbReference>
<feature type="disulfide bond" evidence="13">
    <location>
        <begin position="212"/>
        <end position="221"/>
    </location>
</feature>
<dbReference type="InterPro" id="IPR000152">
    <property type="entry name" value="EGF-type_Asp/Asn_hydroxyl_site"/>
</dbReference>
<dbReference type="InterPro" id="IPR001774">
    <property type="entry name" value="DSL"/>
</dbReference>
<feature type="disulfide bond" evidence="13">
    <location>
        <begin position="179"/>
        <end position="188"/>
    </location>
</feature>
<feature type="domain" description="EGF-like" evidence="18">
    <location>
        <begin position="517"/>
        <end position="553"/>
    </location>
</feature>
<dbReference type="PROSITE" id="PS00010">
    <property type="entry name" value="ASX_HYDROXYL"/>
    <property type="match status" value="2"/>
</dbReference>
<evidence type="ECO:0000256" key="4">
    <source>
        <dbReference type="ARBA" id="ARBA00022692"/>
    </source>
</evidence>
<dbReference type="RefSeq" id="XP_022239634.1">
    <property type="nucleotide sequence ID" value="XM_022383926.1"/>
</dbReference>
<evidence type="ECO:0000313" key="25">
    <source>
        <dbReference type="RefSeq" id="XP_022239637.1"/>
    </source>
</evidence>
<keyword evidence="9 14" id="KW-0472">Membrane</keyword>
<evidence type="ECO:0000256" key="7">
    <source>
        <dbReference type="ARBA" id="ARBA00022837"/>
    </source>
</evidence>
<dbReference type="PROSITE" id="PS01187">
    <property type="entry name" value="EGF_CA"/>
    <property type="match status" value="1"/>
</dbReference>
<dbReference type="PANTHER" id="PTHR12916:SF4">
    <property type="entry name" value="UNINFLATABLE, ISOFORM C"/>
    <property type="match status" value="1"/>
</dbReference>
<evidence type="ECO:0000256" key="17">
    <source>
        <dbReference type="SAM" id="SignalP"/>
    </source>
</evidence>
<dbReference type="Pfam" id="PF07657">
    <property type="entry name" value="MNNL"/>
    <property type="match status" value="1"/>
</dbReference>
<keyword evidence="3 12" id="KW-0245">EGF-like domain</keyword>
<feature type="domain" description="EGF-like" evidence="18">
    <location>
        <begin position="404"/>
        <end position="439"/>
    </location>
</feature>
<keyword evidence="6 14" id="KW-0677">Repeat</keyword>
<keyword evidence="11" id="KW-0325">Glycoprotein</keyword>
<evidence type="ECO:0000256" key="11">
    <source>
        <dbReference type="ARBA" id="ARBA00023180"/>
    </source>
</evidence>
<feature type="disulfide bond" evidence="12">
    <location>
        <begin position="392"/>
        <end position="401"/>
    </location>
</feature>